<feature type="region of interest" description="Disordered" evidence="1">
    <location>
        <begin position="63"/>
        <end position="541"/>
    </location>
</feature>
<evidence type="ECO:0000313" key="2">
    <source>
        <dbReference type="EMBL" id="KAJ3784399.1"/>
    </source>
</evidence>
<feature type="compositionally biased region" description="Polar residues" evidence="1">
    <location>
        <begin position="81"/>
        <end position="100"/>
    </location>
</feature>
<name>A0AA38NLK8_9AGAR</name>
<dbReference type="AlphaFoldDB" id="A0AA38NLK8"/>
<organism evidence="2 3">
    <name type="scientific">Lentinula aff. detonsa</name>
    <dbReference type="NCBI Taxonomy" id="2804958"/>
    <lineage>
        <taxon>Eukaryota</taxon>
        <taxon>Fungi</taxon>
        <taxon>Dikarya</taxon>
        <taxon>Basidiomycota</taxon>
        <taxon>Agaricomycotina</taxon>
        <taxon>Agaricomycetes</taxon>
        <taxon>Agaricomycetidae</taxon>
        <taxon>Agaricales</taxon>
        <taxon>Marasmiineae</taxon>
        <taxon>Omphalotaceae</taxon>
        <taxon>Lentinula</taxon>
    </lineage>
</organism>
<evidence type="ECO:0000313" key="3">
    <source>
        <dbReference type="Proteomes" id="UP001163798"/>
    </source>
</evidence>
<dbReference type="EMBL" id="MU793378">
    <property type="protein sequence ID" value="KAJ3784399.1"/>
    <property type="molecule type" value="Genomic_DNA"/>
</dbReference>
<feature type="compositionally biased region" description="Polar residues" evidence="1">
    <location>
        <begin position="181"/>
        <end position="190"/>
    </location>
</feature>
<proteinExistence type="predicted"/>
<reference evidence="2" key="1">
    <citation type="submission" date="2022-08" db="EMBL/GenBank/DDBJ databases">
        <authorList>
            <consortium name="DOE Joint Genome Institute"/>
            <person name="Min B."/>
            <person name="Riley R."/>
            <person name="Sierra-Patev S."/>
            <person name="Naranjo-Ortiz M."/>
            <person name="Looney B."/>
            <person name="Konkel Z."/>
            <person name="Slot J.C."/>
            <person name="Sakamoto Y."/>
            <person name="Steenwyk J.L."/>
            <person name="Rokas A."/>
            <person name="Carro J."/>
            <person name="Camarero S."/>
            <person name="Ferreira P."/>
            <person name="Molpeceres G."/>
            <person name="Ruiz-Duenas F.J."/>
            <person name="Serrano A."/>
            <person name="Henrissat B."/>
            <person name="Drula E."/>
            <person name="Hughes K.W."/>
            <person name="Mata J.L."/>
            <person name="Ishikawa N.K."/>
            <person name="Vargas-Isla R."/>
            <person name="Ushijima S."/>
            <person name="Smith C.A."/>
            <person name="Ahrendt S."/>
            <person name="Andreopoulos W."/>
            <person name="He G."/>
            <person name="Labutti K."/>
            <person name="Lipzen A."/>
            <person name="Ng V."/>
            <person name="Sandor L."/>
            <person name="Barry K."/>
            <person name="Martinez A.T."/>
            <person name="Xiao Y."/>
            <person name="Gibbons J.G."/>
            <person name="Terashima K."/>
            <person name="Hibbett D.S."/>
            <person name="Grigoriev I.V."/>
        </authorList>
    </citation>
    <scope>NUCLEOTIDE SEQUENCE</scope>
    <source>
        <strain evidence="2">TFB10291</strain>
    </source>
</reference>
<feature type="compositionally biased region" description="Low complexity" evidence="1">
    <location>
        <begin position="452"/>
        <end position="467"/>
    </location>
</feature>
<feature type="region of interest" description="Disordered" evidence="1">
    <location>
        <begin position="819"/>
        <end position="857"/>
    </location>
</feature>
<protein>
    <submittedName>
        <fullName evidence="2">Uncharacterized protein</fullName>
    </submittedName>
</protein>
<feature type="compositionally biased region" description="Polar residues" evidence="1">
    <location>
        <begin position="482"/>
        <end position="518"/>
    </location>
</feature>
<comment type="caution">
    <text evidence="2">The sequence shown here is derived from an EMBL/GenBank/DDBJ whole genome shotgun (WGS) entry which is preliminary data.</text>
</comment>
<accession>A0AA38NLK8</accession>
<evidence type="ECO:0000256" key="1">
    <source>
        <dbReference type="SAM" id="MobiDB-lite"/>
    </source>
</evidence>
<sequence length="1124" mass="124428">MSTISREKGLTSVLMRSSTPGESITYPEDCTQLTIIPAPNEKVLKYLDGIAIAQSEGEIEAEDYHDELRSNRSGVSRHSRTVGSRSQNGAVSPRSQNGQILQELAGSPVSYERLLSSDQRFHEAQEDEDDMSSDVQQGSEGGTALPVPEPGPHDAPGPHYISYGSSFGNLGPLPPDDFPQNAHNLWTNPVWTPDPSAAQVPWNLNTGNSFEGGGLGLENVASRGSSIAIGVESPTNKTRTRSQAPSRASEKQPSEHRSQPPASPKAGSRAPTARTAERPFSPQSVKSYGTGKTRPTENGTAYPPLPESRFDDESMHDGPSLPARSRAARSKAPSKAASVSPSDSLSQVNIKRYKSPSHREGSNVNQSEAGVNGADFSPRSTVRQVPVNGNGRVPMSPTNLSHQSRPFSPYRHAPTQEDLLAAAARGRGMVITEEEEEEEPAKASSVAHSKISRASRTASTAPSASPSHRTRQSAITNGKAPSKQSSVAPSKQPSVAPSKQPSVVPSKQPSVAPSQQSRASRKRDVDATPTPSRPHTPDMDELNQEEARIVEQALASAVRTPRTSYYTPSALDAEVQQSSFHDNELCILLHQLKAPQTHELVRKVVLKAVKQRMKKLSMKYDNESIKHYQKTYHNHDPIEELPVEDSDEPPRWASDLKREILLMQQRIESLGPKIENLRPPPPPQSYAEEGNFYDDDQYTTTPVTQTVNIHTQATGTMAESMYQPETEMTMEDAPLGGHLENDAEFEDDGEITEPTHRGFPAPAIHQTRTPPNYALSDDRDDSPGQQYLEEELYKLHQRPSATGEDQTTWDLRRSDVPDEYDEEAPAVAPTIPGSETGDFGRRSASPPLPPIPRDDTGQRSLVQQYNRNYNDPQQDLPPWQKIHQRLLSWAIVWPLSELDEALNSTTRGHQVNEVAMSIWSTQTYKRYVRSRMTDTPSGVVDRLFVPPNMADAISNAVFNGRHGDACGMLRDLWTPFGLQGMPRLLVVLAKHRNDENHWVVHRFSLPDGALTTYDSYPERNLPDGRPLAWWFAIRVAWSNAIYPSPDKLMQKIVRLHRPMQLPIDNSVSAGGIWRNILMGSRAERSLDLERLRDLINTEVKNLRQRKLMGKLSINAPRPQWEDMS</sequence>
<feature type="compositionally biased region" description="Polar residues" evidence="1">
    <location>
        <begin position="233"/>
        <end position="246"/>
    </location>
</feature>
<gene>
    <name evidence="2" type="ORF">GGU10DRAFT_357943</name>
</gene>
<feature type="region of interest" description="Disordered" evidence="1">
    <location>
        <begin position="747"/>
        <end position="784"/>
    </location>
</feature>
<keyword evidence="3" id="KW-1185">Reference proteome</keyword>
<dbReference type="Proteomes" id="UP001163798">
    <property type="component" value="Unassembled WGS sequence"/>
</dbReference>
<feature type="region of interest" description="Disordered" evidence="1">
    <location>
        <begin position="1"/>
        <end position="25"/>
    </location>
</feature>
<feature type="compositionally biased region" description="Basic and acidic residues" evidence="1">
    <location>
        <begin position="248"/>
        <end position="258"/>
    </location>
</feature>
<feature type="compositionally biased region" description="Polar residues" evidence="1">
    <location>
        <begin position="396"/>
        <end position="406"/>
    </location>
</feature>
<feature type="compositionally biased region" description="Low complexity" evidence="1">
    <location>
        <begin position="319"/>
        <end position="346"/>
    </location>
</feature>